<proteinExistence type="inferred from homology"/>
<comment type="similarity">
    <text evidence="2 8">Belongs to the MICOS complex subunit Mic10 family.</text>
</comment>
<keyword evidence="6 8" id="KW-0496">Mitochondrion</keyword>
<evidence type="ECO:0000256" key="1">
    <source>
        <dbReference type="ARBA" id="ARBA00002689"/>
    </source>
</evidence>
<dbReference type="Pfam" id="PF04418">
    <property type="entry name" value="DUF543"/>
    <property type="match status" value="1"/>
</dbReference>
<evidence type="ECO:0000256" key="2">
    <source>
        <dbReference type="ARBA" id="ARBA00006792"/>
    </source>
</evidence>
<organism evidence="10">
    <name type="scientific">Lygus hesperus</name>
    <name type="common">Western plant bug</name>
    <dbReference type="NCBI Taxonomy" id="30085"/>
    <lineage>
        <taxon>Eukaryota</taxon>
        <taxon>Metazoa</taxon>
        <taxon>Ecdysozoa</taxon>
        <taxon>Arthropoda</taxon>
        <taxon>Hexapoda</taxon>
        <taxon>Insecta</taxon>
        <taxon>Pterygota</taxon>
        <taxon>Neoptera</taxon>
        <taxon>Paraneoptera</taxon>
        <taxon>Hemiptera</taxon>
        <taxon>Heteroptera</taxon>
        <taxon>Panheteroptera</taxon>
        <taxon>Cimicomorpha</taxon>
        <taxon>Miridae</taxon>
        <taxon>Mirini</taxon>
        <taxon>Lygus</taxon>
    </lineage>
</organism>
<dbReference type="InterPro" id="IPR007512">
    <property type="entry name" value="Mic10"/>
</dbReference>
<reference evidence="10" key="2">
    <citation type="submission" date="2014-07" db="EMBL/GenBank/DDBJ databases">
        <authorList>
            <person name="Hull J."/>
        </authorList>
    </citation>
    <scope>NUCLEOTIDE SEQUENCE</scope>
</reference>
<keyword evidence="3" id="KW-0812">Transmembrane</keyword>
<comment type="function">
    <text evidence="1 8">Component of the MICOS complex, a large protein complex of the mitochondrial inner membrane that plays crucial roles in the maintenance of crista junctions, inner membrane architecture, and formation of contact sites to the outer membrane.</text>
</comment>
<evidence type="ECO:0000313" key="11">
    <source>
        <dbReference type="EMBL" id="JAG58574.1"/>
    </source>
</evidence>
<dbReference type="AlphaFoldDB" id="A0A0A9Y2Z3"/>
<name>A0A0A9Y2Z3_LYGHE</name>
<comment type="subcellular location">
    <subcellularLocation>
        <location evidence="8">Mitochondrion inner membrane</location>
        <topology evidence="8">Single-pass membrane protein</topology>
    </subcellularLocation>
</comment>
<dbReference type="GO" id="GO:0061617">
    <property type="term" value="C:MICOS complex"/>
    <property type="evidence" value="ECO:0007669"/>
    <property type="project" value="UniProtKB-UniRule"/>
</dbReference>
<keyword evidence="4 8" id="KW-0999">Mitochondrion inner membrane</keyword>
<keyword evidence="7" id="KW-0472">Membrane</keyword>
<gene>
    <name evidence="10" type="primary">mdn1_6</name>
    <name evidence="10" type="ORF">CM83_100073</name>
</gene>
<dbReference type="EMBL" id="GBHO01019699">
    <property type="protein sequence ID" value="JAG23905.1"/>
    <property type="molecule type" value="Transcribed_RNA"/>
</dbReference>
<evidence type="ECO:0000256" key="3">
    <source>
        <dbReference type="ARBA" id="ARBA00022692"/>
    </source>
</evidence>
<evidence type="ECO:0000256" key="4">
    <source>
        <dbReference type="ARBA" id="ARBA00022792"/>
    </source>
</evidence>
<evidence type="ECO:0000256" key="8">
    <source>
        <dbReference type="RuleBase" id="RU363011"/>
    </source>
</evidence>
<evidence type="ECO:0000313" key="10">
    <source>
        <dbReference type="EMBL" id="JAG23905.1"/>
    </source>
</evidence>
<feature type="compositionally biased region" description="Basic and acidic residues" evidence="9">
    <location>
        <begin position="86"/>
        <end position="103"/>
    </location>
</feature>
<keyword evidence="5" id="KW-1133">Transmembrane helix</keyword>
<evidence type="ECO:0000256" key="9">
    <source>
        <dbReference type="SAM" id="MobiDB-lite"/>
    </source>
</evidence>
<reference evidence="11" key="3">
    <citation type="submission" date="2014-09" db="EMBL/GenBank/DDBJ databases">
        <authorList>
            <person name="Magalhaes I.L.F."/>
            <person name="Oliveira U."/>
            <person name="Santos F.R."/>
            <person name="Vidigal T.H.D.A."/>
            <person name="Brescovit A.D."/>
            <person name="Santos A.J."/>
        </authorList>
    </citation>
    <scope>NUCLEOTIDE SEQUENCE</scope>
</reference>
<protein>
    <recommendedName>
        <fullName evidence="8">MICOS complex subunit MIC10</fullName>
    </recommendedName>
</protein>
<feature type="compositionally biased region" description="Basic and acidic residues" evidence="9">
    <location>
        <begin position="121"/>
        <end position="196"/>
    </location>
</feature>
<sequence length="196" mass="21993">MAAPTRFEDRVKWRFTRCLNDVVIKGIAATALSILGTKMFFKKRVSTRGATLAGFGVAIGMSYQNCEREMQLALTTPCEKSRRKKEKGEDDCLELEKGDKKPENMSSDQGDQGKPPEGLQNEDKNKKKPEDLKNEKAKKAADPKTEKAKDLKNDNSKKATELKNDKNKKSDEGKVQKPDETKNVEKNKSEVDKVGK</sequence>
<comment type="subunit">
    <text evidence="8">Component of the mitochondrial contact site and cristae organizing system (MICOS) complex.</text>
</comment>
<reference evidence="10" key="1">
    <citation type="journal article" date="2014" name="PLoS ONE">
        <title>Transcriptome-Based Identification of ABC Transporters in the Western Tarnished Plant Bug Lygus hesperus.</title>
        <authorList>
            <person name="Hull J.J."/>
            <person name="Chaney K."/>
            <person name="Geib S.M."/>
            <person name="Fabrick J.A."/>
            <person name="Brent C.S."/>
            <person name="Walsh D."/>
            <person name="Lavine L.C."/>
        </authorList>
    </citation>
    <scope>NUCLEOTIDE SEQUENCE</scope>
</reference>
<accession>A0A0A9Y2Z3</accession>
<dbReference type="EMBL" id="GBRD01007247">
    <property type="protein sequence ID" value="JAG58574.1"/>
    <property type="molecule type" value="Transcribed_RNA"/>
</dbReference>
<evidence type="ECO:0000256" key="7">
    <source>
        <dbReference type="ARBA" id="ARBA00023136"/>
    </source>
</evidence>
<evidence type="ECO:0000256" key="5">
    <source>
        <dbReference type="ARBA" id="ARBA00022989"/>
    </source>
</evidence>
<feature type="region of interest" description="Disordered" evidence="9">
    <location>
        <begin position="77"/>
        <end position="196"/>
    </location>
</feature>
<evidence type="ECO:0000256" key="6">
    <source>
        <dbReference type="ARBA" id="ARBA00023128"/>
    </source>
</evidence>